<evidence type="ECO:0000256" key="9">
    <source>
        <dbReference type="ARBA" id="ARBA00022842"/>
    </source>
</evidence>
<evidence type="ECO:0000313" key="11">
    <source>
        <dbReference type="EMBL" id="MBI3627382.1"/>
    </source>
</evidence>
<dbReference type="InterPro" id="IPR003442">
    <property type="entry name" value="T6A_TsaE"/>
</dbReference>
<evidence type="ECO:0000256" key="4">
    <source>
        <dbReference type="ARBA" id="ARBA00022490"/>
    </source>
</evidence>
<keyword evidence="5" id="KW-0819">tRNA processing</keyword>
<dbReference type="EMBL" id="JACQCQ010000006">
    <property type="protein sequence ID" value="MBI3627382.1"/>
    <property type="molecule type" value="Genomic_DNA"/>
</dbReference>
<evidence type="ECO:0000256" key="7">
    <source>
        <dbReference type="ARBA" id="ARBA00022741"/>
    </source>
</evidence>
<evidence type="ECO:0000256" key="10">
    <source>
        <dbReference type="ARBA" id="ARBA00032441"/>
    </source>
</evidence>
<accession>A0A9D6QTP7</accession>
<evidence type="ECO:0000256" key="2">
    <source>
        <dbReference type="ARBA" id="ARBA00007599"/>
    </source>
</evidence>
<keyword evidence="9" id="KW-0460">Magnesium</keyword>
<dbReference type="NCBIfam" id="TIGR00150">
    <property type="entry name" value="T6A_YjeE"/>
    <property type="match status" value="1"/>
</dbReference>
<evidence type="ECO:0000256" key="5">
    <source>
        <dbReference type="ARBA" id="ARBA00022694"/>
    </source>
</evidence>
<reference evidence="11" key="1">
    <citation type="submission" date="2020-07" db="EMBL/GenBank/DDBJ databases">
        <title>Huge and variable diversity of episymbiotic CPR bacteria and DPANN archaea in groundwater ecosystems.</title>
        <authorList>
            <person name="He C.Y."/>
            <person name="Keren R."/>
            <person name="Whittaker M."/>
            <person name="Farag I.F."/>
            <person name="Doudna J."/>
            <person name="Cate J.H.D."/>
            <person name="Banfield J.F."/>
        </authorList>
    </citation>
    <scope>NUCLEOTIDE SEQUENCE</scope>
    <source>
        <strain evidence="11">NC_groundwater_972_Pr1_S-0.2um_49_27</strain>
    </source>
</reference>
<dbReference type="Gene3D" id="3.40.50.300">
    <property type="entry name" value="P-loop containing nucleotide triphosphate hydrolases"/>
    <property type="match status" value="1"/>
</dbReference>
<dbReference type="GO" id="GO:0046872">
    <property type="term" value="F:metal ion binding"/>
    <property type="evidence" value="ECO:0007669"/>
    <property type="project" value="UniProtKB-KW"/>
</dbReference>
<gene>
    <name evidence="11" type="primary">tsaE</name>
    <name evidence="11" type="ORF">HY220_01345</name>
</gene>
<keyword evidence="8" id="KW-0067">ATP-binding</keyword>
<dbReference type="PANTHER" id="PTHR33540:SF2">
    <property type="entry name" value="TRNA THREONYLCARBAMOYLADENOSINE BIOSYNTHESIS PROTEIN TSAE"/>
    <property type="match status" value="1"/>
</dbReference>
<dbReference type="SUPFAM" id="SSF52540">
    <property type="entry name" value="P-loop containing nucleoside triphosphate hydrolases"/>
    <property type="match status" value="1"/>
</dbReference>
<dbReference type="InterPro" id="IPR027417">
    <property type="entry name" value="P-loop_NTPase"/>
</dbReference>
<evidence type="ECO:0000313" key="12">
    <source>
        <dbReference type="Proteomes" id="UP000808388"/>
    </source>
</evidence>
<keyword evidence="7" id="KW-0547">Nucleotide-binding</keyword>
<dbReference type="Pfam" id="PF02367">
    <property type="entry name" value="TsaE"/>
    <property type="match status" value="1"/>
</dbReference>
<organism evidence="11 12">
    <name type="scientific">Candidatus Sungiibacteriota bacterium</name>
    <dbReference type="NCBI Taxonomy" id="2750080"/>
    <lineage>
        <taxon>Bacteria</taxon>
        <taxon>Candidatus Sungiibacteriota</taxon>
    </lineage>
</organism>
<protein>
    <recommendedName>
        <fullName evidence="3">tRNA threonylcarbamoyladenosine biosynthesis protein TsaE</fullName>
    </recommendedName>
    <alternativeName>
        <fullName evidence="10">t(6)A37 threonylcarbamoyladenosine biosynthesis protein TsaE</fullName>
    </alternativeName>
</protein>
<evidence type="ECO:0000256" key="1">
    <source>
        <dbReference type="ARBA" id="ARBA00004496"/>
    </source>
</evidence>
<comment type="similarity">
    <text evidence="2">Belongs to the TsaE family.</text>
</comment>
<keyword evidence="6" id="KW-0479">Metal-binding</keyword>
<comment type="subcellular location">
    <subcellularLocation>
        <location evidence="1">Cytoplasm</location>
    </subcellularLocation>
</comment>
<dbReference type="GO" id="GO:0005737">
    <property type="term" value="C:cytoplasm"/>
    <property type="evidence" value="ECO:0007669"/>
    <property type="project" value="UniProtKB-SubCell"/>
</dbReference>
<dbReference type="GO" id="GO:0005524">
    <property type="term" value="F:ATP binding"/>
    <property type="evidence" value="ECO:0007669"/>
    <property type="project" value="UniProtKB-KW"/>
</dbReference>
<keyword evidence="4" id="KW-0963">Cytoplasm</keyword>
<dbReference type="PANTHER" id="PTHR33540">
    <property type="entry name" value="TRNA THREONYLCARBAMOYLADENOSINE BIOSYNTHESIS PROTEIN TSAE"/>
    <property type="match status" value="1"/>
</dbReference>
<comment type="caution">
    <text evidence="11">The sequence shown here is derived from an EMBL/GenBank/DDBJ whole genome shotgun (WGS) entry which is preliminary data.</text>
</comment>
<dbReference type="GO" id="GO:0002949">
    <property type="term" value="P:tRNA threonylcarbamoyladenosine modification"/>
    <property type="evidence" value="ECO:0007669"/>
    <property type="project" value="InterPro"/>
</dbReference>
<sequence length="159" mass="18108">MGELMVVRQKDLAGLAKNVAEFAKNHQPKNRAFLLFLDGELGGGKTTFTKHLAKAFGIAQKVLSPTFVLIHEYDIERSGYAKMIHVDAYRLESKTDFKSLRLGDYLTAKQNIIVIEWASRMARWLPKSDLAIRFTHKSSQERILEFSRLLNAGKKISKK</sequence>
<evidence type="ECO:0000256" key="6">
    <source>
        <dbReference type="ARBA" id="ARBA00022723"/>
    </source>
</evidence>
<proteinExistence type="inferred from homology"/>
<evidence type="ECO:0000256" key="3">
    <source>
        <dbReference type="ARBA" id="ARBA00019010"/>
    </source>
</evidence>
<name>A0A9D6QTP7_9BACT</name>
<evidence type="ECO:0000256" key="8">
    <source>
        <dbReference type="ARBA" id="ARBA00022840"/>
    </source>
</evidence>
<dbReference type="Proteomes" id="UP000808388">
    <property type="component" value="Unassembled WGS sequence"/>
</dbReference>
<dbReference type="AlphaFoldDB" id="A0A9D6QTP7"/>